<protein>
    <submittedName>
        <fullName evidence="2">Uncharacterized protein</fullName>
    </submittedName>
</protein>
<organism evidence="2 3">
    <name type="scientific">Malus domestica</name>
    <name type="common">Apple</name>
    <name type="synonym">Pyrus malus</name>
    <dbReference type="NCBI Taxonomy" id="3750"/>
    <lineage>
        <taxon>Eukaryota</taxon>
        <taxon>Viridiplantae</taxon>
        <taxon>Streptophyta</taxon>
        <taxon>Embryophyta</taxon>
        <taxon>Tracheophyta</taxon>
        <taxon>Spermatophyta</taxon>
        <taxon>Magnoliopsida</taxon>
        <taxon>eudicotyledons</taxon>
        <taxon>Gunneridae</taxon>
        <taxon>Pentapetalae</taxon>
        <taxon>rosids</taxon>
        <taxon>fabids</taxon>
        <taxon>Rosales</taxon>
        <taxon>Rosaceae</taxon>
        <taxon>Amygdaloideae</taxon>
        <taxon>Maleae</taxon>
        <taxon>Malus</taxon>
    </lineage>
</organism>
<keyword evidence="1" id="KW-0732">Signal</keyword>
<accession>A0A498KDW9</accession>
<dbReference type="AlphaFoldDB" id="A0A498KDW9"/>
<keyword evidence="3" id="KW-1185">Reference proteome</keyword>
<sequence>MTSLSPCLVIGRVILLVNMIESISGTTFFRKWEKAPIVRKSRKREWENDGNAIGVGIIRECMPIILENLALYKKRGDWDVSTPE</sequence>
<dbReference type="EMBL" id="RDQH01000329">
    <property type="protein sequence ID" value="RXI03955.1"/>
    <property type="molecule type" value="Genomic_DNA"/>
</dbReference>
<evidence type="ECO:0000313" key="2">
    <source>
        <dbReference type="EMBL" id="RXI03955.1"/>
    </source>
</evidence>
<feature type="chain" id="PRO_5019755245" evidence="1">
    <location>
        <begin position="26"/>
        <end position="84"/>
    </location>
</feature>
<dbReference type="Proteomes" id="UP000290289">
    <property type="component" value="Chromosome 3"/>
</dbReference>
<comment type="caution">
    <text evidence="2">The sequence shown here is derived from an EMBL/GenBank/DDBJ whole genome shotgun (WGS) entry which is preliminary data.</text>
</comment>
<reference evidence="2 3" key="1">
    <citation type="submission" date="2018-10" db="EMBL/GenBank/DDBJ databases">
        <title>A high-quality apple genome assembly.</title>
        <authorList>
            <person name="Hu J."/>
        </authorList>
    </citation>
    <scope>NUCLEOTIDE SEQUENCE [LARGE SCALE GENOMIC DNA]</scope>
    <source>
        <strain evidence="3">cv. HFTH1</strain>
        <tissue evidence="2">Young leaf</tissue>
    </source>
</reference>
<feature type="signal peptide" evidence="1">
    <location>
        <begin position="1"/>
        <end position="25"/>
    </location>
</feature>
<evidence type="ECO:0000313" key="3">
    <source>
        <dbReference type="Proteomes" id="UP000290289"/>
    </source>
</evidence>
<name>A0A498KDW9_MALDO</name>
<evidence type="ECO:0000256" key="1">
    <source>
        <dbReference type="SAM" id="SignalP"/>
    </source>
</evidence>
<proteinExistence type="predicted"/>
<gene>
    <name evidence="2" type="ORF">DVH24_038229</name>
</gene>